<dbReference type="Proteomes" id="UP000472272">
    <property type="component" value="Chromosome 13"/>
</dbReference>
<evidence type="ECO:0000256" key="4">
    <source>
        <dbReference type="ARBA" id="ARBA00022786"/>
    </source>
</evidence>
<name>A0A670J395_PODMU</name>
<evidence type="ECO:0000259" key="7">
    <source>
        <dbReference type="PROSITE" id="PS50957"/>
    </source>
</evidence>
<dbReference type="InterPro" id="IPR040053">
    <property type="entry name" value="JOSD1/2"/>
</dbReference>
<dbReference type="GeneTree" id="ENSGT00390000009228"/>
<dbReference type="GO" id="GO:0016579">
    <property type="term" value="P:protein deubiquitination"/>
    <property type="evidence" value="ECO:0007669"/>
    <property type="project" value="InterPro"/>
</dbReference>
<evidence type="ECO:0000313" key="8">
    <source>
        <dbReference type="Ensembl" id="ENSPMRP00000017812.1"/>
    </source>
</evidence>
<accession>A0A670J395</accession>
<organism evidence="8 9">
    <name type="scientific">Podarcis muralis</name>
    <name type="common">Wall lizard</name>
    <name type="synonym">Lacerta muralis</name>
    <dbReference type="NCBI Taxonomy" id="64176"/>
    <lineage>
        <taxon>Eukaryota</taxon>
        <taxon>Metazoa</taxon>
        <taxon>Chordata</taxon>
        <taxon>Craniata</taxon>
        <taxon>Vertebrata</taxon>
        <taxon>Euteleostomi</taxon>
        <taxon>Lepidosauria</taxon>
        <taxon>Squamata</taxon>
        <taxon>Bifurcata</taxon>
        <taxon>Unidentata</taxon>
        <taxon>Episquamata</taxon>
        <taxon>Laterata</taxon>
        <taxon>Lacertibaenia</taxon>
        <taxon>Lacertidae</taxon>
        <taxon>Podarcis</taxon>
    </lineage>
</organism>
<comment type="catalytic activity">
    <reaction evidence="1">
        <text>Thiol-dependent hydrolysis of ester, thioester, amide, peptide and isopeptide bonds formed by the C-terminal Gly of ubiquitin (a 76-residue protein attached to proteins as an intracellular targeting signal).</text>
        <dbReference type="EC" id="3.4.19.12"/>
    </reaction>
</comment>
<feature type="domain" description="Josephin" evidence="7">
    <location>
        <begin position="112"/>
        <end position="208"/>
    </location>
</feature>
<dbReference type="AlphaFoldDB" id="A0A670J395"/>
<reference evidence="8 9" key="1">
    <citation type="journal article" date="2019" name="Proc. Natl. Acad. Sci. U.S.A.">
        <title>Regulatory changes in pterin and carotenoid genes underlie balanced color polymorphisms in the wall lizard.</title>
        <authorList>
            <person name="Andrade P."/>
            <person name="Pinho C."/>
            <person name="Perez I de Lanuza G."/>
            <person name="Afonso S."/>
            <person name="Brejcha J."/>
            <person name="Rubin C.J."/>
            <person name="Wallerman O."/>
            <person name="Pereira P."/>
            <person name="Sabatino S.J."/>
            <person name="Bellati A."/>
            <person name="Pellitteri-Rosa D."/>
            <person name="Bosakova Z."/>
            <person name="Bunikis I."/>
            <person name="Carretero M.A."/>
            <person name="Feiner N."/>
            <person name="Marsik P."/>
            <person name="Pauperio F."/>
            <person name="Salvi D."/>
            <person name="Soler L."/>
            <person name="While G.M."/>
            <person name="Uller T."/>
            <person name="Font E."/>
            <person name="Andersson L."/>
            <person name="Carneiro M."/>
        </authorList>
    </citation>
    <scope>NUCLEOTIDE SEQUENCE</scope>
</reference>
<evidence type="ECO:0000256" key="5">
    <source>
        <dbReference type="ARBA" id="ARBA00022801"/>
    </source>
</evidence>
<keyword evidence="5" id="KW-0378">Hydrolase</keyword>
<evidence type="ECO:0000256" key="2">
    <source>
        <dbReference type="ARBA" id="ARBA00012759"/>
    </source>
</evidence>
<protein>
    <recommendedName>
        <fullName evidence="2">ubiquitinyl hydrolase 1</fullName>
        <ecNumber evidence="2">3.4.19.12</ecNumber>
    </recommendedName>
</protein>
<keyword evidence="3" id="KW-0645">Protease</keyword>
<dbReference type="GO" id="GO:0004843">
    <property type="term" value="F:cysteine-type deubiquitinase activity"/>
    <property type="evidence" value="ECO:0007669"/>
    <property type="project" value="UniProtKB-EC"/>
</dbReference>
<dbReference type="Pfam" id="PF02099">
    <property type="entry name" value="Josephin"/>
    <property type="match status" value="1"/>
</dbReference>
<dbReference type="Gene3D" id="3.90.70.40">
    <property type="match status" value="1"/>
</dbReference>
<dbReference type="PANTHER" id="PTHR13291:SF2">
    <property type="entry name" value="JOSEPHIN-2"/>
    <property type="match status" value="1"/>
</dbReference>
<evidence type="ECO:0000256" key="1">
    <source>
        <dbReference type="ARBA" id="ARBA00000707"/>
    </source>
</evidence>
<reference evidence="8" key="2">
    <citation type="submission" date="2025-08" db="UniProtKB">
        <authorList>
            <consortium name="Ensembl"/>
        </authorList>
    </citation>
    <scope>IDENTIFICATION</scope>
</reference>
<evidence type="ECO:0000256" key="3">
    <source>
        <dbReference type="ARBA" id="ARBA00022670"/>
    </source>
</evidence>
<dbReference type="Ensembl" id="ENSPMRT00000018960.1">
    <property type="protein sequence ID" value="ENSPMRP00000017812.1"/>
    <property type="gene ID" value="ENSPMRG00000011760.1"/>
</dbReference>
<comment type="caution">
    <text evidence="6">Lacks conserved residue(s) required for the propagation of feature annotation.</text>
</comment>
<dbReference type="InterPro" id="IPR006155">
    <property type="entry name" value="Josephin"/>
</dbReference>
<sequence length="235" mass="25488">MFMGCLSAELLGATADNLRCNSIIRKENRMRSEGRGGGKGTKQSCIASSGLITGWSGHFSENVWRERGQPIGVWSQAELMEGLLLAQGGRKCPRFTSPCYAVHMEMNCEHPRPLEQLSLEGVLGFIINVPSNVCLGFLSLPVRRRHWIAVRQLDGTYYNLDSKLKGPAPIGGESDLRYCSCGWFGDDYSVVPGTQVALWVKPQSLGLADQKVGGSNLCDGVSSRCSVPATAHLAV</sequence>
<dbReference type="SMART" id="SM01246">
    <property type="entry name" value="Josephin"/>
    <property type="match status" value="1"/>
</dbReference>
<dbReference type="GO" id="GO:0006508">
    <property type="term" value="P:proteolysis"/>
    <property type="evidence" value="ECO:0007669"/>
    <property type="project" value="UniProtKB-KW"/>
</dbReference>
<reference evidence="8" key="3">
    <citation type="submission" date="2025-09" db="UniProtKB">
        <authorList>
            <consortium name="Ensembl"/>
        </authorList>
    </citation>
    <scope>IDENTIFICATION</scope>
</reference>
<proteinExistence type="predicted"/>
<dbReference type="PROSITE" id="PS50957">
    <property type="entry name" value="JOSEPHIN"/>
    <property type="match status" value="1"/>
</dbReference>
<dbReference type="PANTHER" id="PTHR13291">
    <property type="entry name" value="JOSEPHIN 1, 2"/>
    <property type="match status" value="1"/>
</dbReference>
<dbReference type="EC" id="3.4.19.12" evidence="2"/>
<keyword evidence="4" id="KW-0833">Ubl conjugation pathway</keyword>
<evidence type="ECO:0000313" key="9">
    <source>
        <dbReference type="Proteomes" id="UP000472272"/>
    </source>
</evidence>
<keyword evidence="9" id="KW-1185">Reference proteome</keyword>
<evidence type="ECO:0000256" key="6">
    <source>
        <dbReference type="PROSITE-ProRule" id="PRU00331"/>
    </source>
</evidence>